<dbReference type="Pfam" id="PF00126">
    <property type="entry name" value="HTH_1"/>
    <property type="match status" value="1"/>
</dbReference>
<dbReference type="CDD" id="cd08459">
    <property type="entry name" value="PBP2_DntR_NahR_LinR_like"/>
    <property type="match status" value="1"/>
</dbReference>
<evidence type="ECO:0000313" key="7">
    <source>
        <dbReference type="Proteomes" id="UP001596270"/>
    </source>
</evidence>
<dbReference type="PANTHER" id="PTHR30118:SF15">
    <property type="entry name" value="TRANSCRIPTIONAL REGULATORY PROTEIN"/>
    <property type="match status" value="1"/>
</dbReference>
<keyword evidence="3" id="KW-0238">DNA-binding</keyword>
<dbReference type="SUPFAM" id="SSF46785">
    <property type="entry name" value="Winged helix' DNA-binding domain"/>
    <property type="match status" value="1"/>
</dbReference>
<feature type="domain" description="HTH lysR-type" evidence="5">
    <location>
        <begin position="6"/>
        <end position="63"/>
    </location>
</feature>
<dbReference type="Proteomes" id="UP001596270">
    <property type="component" value="Unassembled WGS sequence"/>
</dbReference>
<proteinExistence type="inferred from homology"/>
<dbReference type="InterPro" id="IPR050389">
    <property type="entry name" value="LysR-type_TF"/>
</dbReference>
<dbReference type="Gene3D" id="3.40.190.10">
    <property type="entry name" value="Periplasmic binding protein-like II"/>
    <property type="match status" value="2"/>
</dbReference>
<dbReference type="InterPro" id="IPR036388">
    <property type="entry name" value="WH-like_DNA-bd_sf"/>
</dbReference>
<accession>A0ABW1U4S7</accession>
<dbReference type="PANTHER" id="PTHR30118">
    <property type="entry name" value="HTH-TYPE TRANSCRIPTIONAL REGULATOR LEUO-RELATED"/>
    <property type="match status" value="1"/>
</dbReference>
<dbReference type="PRINTS" id="PR00039">
    <property type="entry name" value="HTHLYSR"/>
</dbReference>
<reference evidence="7" key="1">
    <citation type="journal article" date="2019" name="Int. J. Syst. Evol. Microbiol.">
        <title>The Global Catalogue of Microorganisms (GCM) 10K type strain sequencing project: providing services to taxonomists for standard genome sequencing and annotation.</title>
        <authorList>
            <consortium name="The Broad Institute Genomics Platform"/>
            <consortium name="The Broad Institute Genome Sequencing Center for Infectious Disease"/>
            <person name="Wu L."/>
            <person name="Ma J."/>
        </authorList>
    </citation>
    <scope>NUCLEOTIDE SEQUENCE [LARGE SCALE GENOMIC DNA]</scope>
    <source>
        <strain evidence="7">CCUG 39402</strain>
    </source>
</reference>
<evidence type="ECO:0000313" key="6">
    <source>
        <dbReference type="EMBL" id="MFC6284077.1"/>
    </source>
</evidence>
<keyword evidence="7" id="KW-1185">Reference proteome</keyword>
<evidence type="ECO:0000259" key="5">
    <source>
        <dbReference type="PROSITE" id="PS50931"/>
    </source>
</evidence>
<dbReference type="Pfam" id="PF03466">
    <property type="entry name" value="LysR_substrate"/>
    <property type="match status" value="1"/>
</dbReference>
<dbReference type="RefSeq" id="WP_371439841.1">
    <property type="nucleotide sequence ID" value="NZ_JBHSRS010000084.1"/>
</dbReference>
<dbReference type="SUPFAM" id="SSF53850">
    <property type="entry name" value="Periplasmic binding protein-like II"/>
    <property type="match status" value="1"/>
</dbReference>
<dbReference type="InterPro" id="IPR036390">
    <property type="entry name" value="WH_DNA-bd_sf"/>
</dbReference>
<keyword evidence="4" id="KW-0804">Transcription</keyword>
<evidence type="ECO:0000256" key="3">
    <source>
        <dbReference type="ARBA" id="ARBA00023125"/>
    </source>
</evidence>
<dbReference type="EMBL" id="JBHSRS010000084">
    <property type="protein sequence ID" value="MFC6284077.1"/>
    <property type="molecule type" value="Genomic_DNA"/>
</dbReference>
<name>A0ABW1U4S7_9BURK</name>
<comment type="similarity">
    <text evidence="1">Belongs to the LysR transcriptional regulatory family.</text>
</comment>
<keyword evidence="2" id="KW-0805">Transcription regulation</keyword>
<evidence type="ECO:0000256" key="1">
    <source>
        <dbReference type="ARBA" id="ARBA00009437"/>
    </source>
</evidence>
<dbReference type="PROSITE" id="PS50931">
    <property type="entry name" value="HTH_LYSR"/>
    <property type="match status" value="1"/>
</dbReference>
<comment type="caution">
    <text evidence="6">The sequence shown here is derived from an EMBL/GenBank/DDBJ whole genome shotgun (WGS) entry which is preliminary data.</text>
</comment>
<organism evidence="6 7">
    <name type="scientific">Polaromonas aquatica</name>
    <dbReference type="NCBI Taxonomy" id="332657"/>
    <lineage>
        <taxon>Bacteria</taxon>
        <taxon>Pseudomonadati</taxon>
        <taxon>Pseudomonadota</taxon>
        <taxon>Betaproteobacteria</taxon>
        <taxon>Burkholderiales</taxon>
        <taxon>Comamonadaceae</taxon>
        <taxon>Polaromonas</taxon>
    </lineage>
</organism>
<protein>
    <submittedName>
        <fullName evidence="6">LysR family transcriptional regulator</fullName>
    </submittedName>
</protein>
<evidence type="ECO:0000256" key="2">
    <source>
        <dbReference type="ARBA" id="ARBA00023015"/>
    </source>
</evidence>
<sequence>MDLLDFDMNLLLTFDAIYRHQNLSAAAIELGLTQPAVSAALKRLRECFGNPLFVRTSHGMRPTPYADNMAVKITRALDIVREVDQPAHFLPQTTTINFRVYINDIGMQLVMPRVVRYLSDHAPNAKLTILDLRPDEVVEALDSGAIDLAVGYFLGMPNWAHQQTIRNTSYVCAVRGDHPNIQGSLSLNQFLNNKHAMYWTTGSPHSAVEEALSRLDLTRDVMLRLPRFSALPFFIAQSDLVVTIPEDLGLAFTGLLGIRIFKPPMKLPNFEIRQYWHERHHADPANKWLRTVVKTETANMAHMQAPYPY</sequence>
<dbReference type="InterPro" id="IPR000847">
    <property type="entry name" value="LysR_HTH_N"/>
</dbReference>
<dbReference type="Gene3D" id="1.10.10.10">
    <property type="entry name" value="Winged helix-like DNA-binding domain superfamily/Winged helix DNA-binding domain"/>
    <property type="match status" value="1"/>
</dbReference>
<evidence type="ECO:0000256" key="4">
    <source>
        <dbReference type="ARBA" id="ARBA00023163"/>
    </source>
</evidence>
<dbReference type="InterPro" id="IPR005119">
    <property type="entry name" value="LysR_subst-bd"/>
</dbReference>
<gene>
    <name evidence="6" type="ORF">ACFQND_22860</name>
</gene>